<reference evidence="1 2" key="1">
    <citation type="submission" date="2021-03" db="EMBL/GenBank/DDBJ databases">
        <title>novel species in genus Cellulomonas.</title>
        <authorList>
            <person name="Zhang G."/>
        </authorList>
    </citation>
    <scope>NUCLEOTIDE SEQUENCE [LARGE SCALE GENOMIC DNA]</scope>
    <source>
        <strain evidence="2">zg-ZUI188</strain>
    </source>
</reference>
<protein>
    <submittedName>
        <fullName evidence="1">DUF2599 domain-containing protein</fullName>
    </submittedName>
</protein>
<name>A0ABS3SC20_9CELL</name>
<dbReference type="RefSeq" id="WP_208288257.1">
    <property type="nucleotide sequence ID" value="NZ_CP074404.1"/>
</dbReference>
<keyword evidence="2" id="KW-1185">Reference proteome</keyword>
<dbReference type="EMBL" id="JAGFBM010000001">
    <property type="protein sequence ID" value="MBO3083295.1"/>
    <property type="molecule type" value="Genomic_DNA"/>
</dbReference>
<dbReference type="PROSITE" id="PS51257">
    <property type="entry name" value="PROKAR_LIPOPROTEIN"/>
    <property type="match status" value="1"/>
</dbReference>
<evidence type="ECO:0000313" key="1">
    <source>
        <dbReference type="EMBL" id="MBO3083295.1"/>
    </source>
</evidence>
<proteinExistence type="predicted"/>
<sequence>MRAGAVVATLVVLVLAGCTPRVDEPTPAPAATATPSPSPSVEVTDPVALRTTGLPVISGPVTLTVAAADVSVTAQDDGSLLVDAPGALVVAPEGMTLEALSDGSAVVRDASGAFVAGLTAQPWGSRLVQVDPEVVRLTADGEASIWFTSTAVQSAVWGEAEGGRSLAVTPSAWARAGSLAAQDGLWTQVVALAPDADVPGMRDQLECHELGAPDKDTWNLEPWRPEVGALEMISARCNP</sequence>
<dbReference type="Pfam" id="PF10783">
    <property type="entry name" value="DUF2599"/>
    <property type="match status" value="1"/>
</dbReference>
<accession>A0ABS3SC20</accession>
<evidence type="ECO:0000313" key="2">
    <source>
        <dbReference type="Proteomes" id="UP000678317"/>
    </source>
</evidence>
<dbReference type="Proteomes" id="UP000678317">
    <property type="component" value="Unassembled WGS sequence"/>
</dbReference>
<gene>
    <name evidence="1" type="ORF">J4035_01460</name>
</gene>
<organism evidence="1 2">
    <name type="scientific">Cellulomonas fengjieae</name>
    <dbReference type="NCBI Taxonomy" id="2819978"/>
    <lineage>
        <taxon>Bacteria</taxon>
        <taxon>Bacillati</taxon>
        <taxon>Actinomycetota</taxon>
        <taxon>Actinomycetes</taxon>
        <taxon>Micrococcales</taxon>
        <taxon>Cellulomonadaceae</taxon>
        <taxon>Cellulomonas</taxon>
    </lineage>
</organism>
<dbReference type="InterPro" id="IPR019719">
    <property type="entry name" value="DUF2599"/>
</dbReference>
<comment type="caution">
    <text evidence="1">The sequence shown here is derived from an EMBL/GenBank/DDBJ whole genome shotgun (WGS) entry which is preliminary data.</text>
</comment>